<feature type="compositionally biased region" description="Low complexity" evidence="1">
    <location>
        <begin position="16"/>
        <end position="26"/>
    </location>
</feature>
<proteinExistence type="predicted"/>
<feature type="compositionally biased region" description="Low complexity" evidence="1">
    <location>
        <begin position="34"/>
        <end position="45"/>
    </location>
</feature>
<evidence type="ECO:0000256" key="1">
    <source>
        <dbReference type="SAM" id="MobiDB-lite"/>
    </source>
</evidence>
<dbReference type="EMBL" id="CADCWL010000083">
    <property type="protein sequence ID" value="CAA9562094.1"/>
    <property type="molecule type" value="Genomic_DNA"/>
</dbReference>
<accession>A0A6J4V1C9</accession>
<feature type="non-terminal residue" evidence="2">
    <location>
        <position position="1"/>
    </location>
</feature>
<gene>
    <name evidence="2" type="ORF">AVDCRST_MAG19-1894</name>
</gene>
<name>A0A6J4V1C9_9BACT</name>
<feature type="compositionally biased region" description="Polar residues" evidence="1">
    <location>
        <begin position="1"/>
        <end position="15"/>
    </location>
</feature>
<feature type="compositionally biased region" description="Basic residues" evidence="1">
    <location>
        <begin position="81"/>
        <end position="96"/>
    </location>
</feature>
<sequence length="102" mass="11288">WAPCSSTRPCSSGSAPTPFGTRRTPPTRTPPRWRPTIWAVSRRPTASPPRTTPTVSRAGSIPTRWRRRASSTGSPRGGPRILRHGHRCQRRQRCGRLRGGAP</sequence>
<evidence type="ECO:0000313" key="2">
    <source>
        <dbReference type="EMBL" id="CAA9562094.1"/>
    </source>
</evidence>
<protein>
    <submittedName>
        <fullName evidence="2">Uncharacterized protein</fullName>
    </submittedName>
</protein>
<dbReference type="AlphaFoldDB" id="A0A6J4V1C9"/>
<feature type="non-terminal residue" evidence="2">
    <location>
        <position position="102"/>
    </location>
</feature>
<reference evidence="2" key="1">
    <citation type="submission" date="2020-02" db="EMBL/GenBank/DDBJ databases">
        <authorList>
            <person name="Meier V. D."/>
        </authorList>
    </citation>
    <scope>NUCLEOTIDE SEQUENCE</scope>
    <source>
        <strain evidence="2">AVDCRST_MAG19</strain>
    </source>
</reference>
<organism evidence="2">
    <name type="scientific">uncultured Thermomicrobiales bacterium</name>
    <dbReference type="NCBI Taxonomy" id="1645740"/>
    <lineage>
        <taxon>Bacteria</taxon>
        <taxon>Pseudomonadati</taxon>
        <taxon>Thermomicrobiota</taxon>
        <taxon>Thermomicrobia</taxon>
        <taxon>Thermomicrobiales</taxon>
        <taxon>environmental samples</taxon>
    </lineage>
</organism>
<feature type="region of interest" description="Disordered" evidence="1">
    <location>
        <begin position="1"/>
        <end position="102"/>
    </location>
</feature>